<dbReference type="InterPro" id="IPR011601">
    <property type="entry name" value="MurB_C"/>
</dbReference>
<feature type="active site" evidence="17">
    <location>
        <position position="160"/>
    </location>
</feature>
<sequence>MKKNKVKLSDVTTYKFGGTCNSYFEIDSEKQIQEFDFQNIDIDNIFVIGKGSNIVFSDNGYSGTILKPNLDFIEYNKAKSTLKLGSATFLPDIARYSNAHSIADLEWLIGIPGSVGGAVRMNAGAYGYEFSQHIQYVNFFNLEKNKFETQHKDYFNFSYRESENLENCVITSVELNVEEGDPVKIKERISKNLQHRKATQPAAIYNAGSVFKNPKGYSAGYLIENAGLKGHCIGGVKVSEKHANFFVAEKDSKAQSLYDLVKFTKSVIFDKYQIKLEEEIIFLGDFN</sequence>
<dbReference type="GO" id="GO:0005829">
    <property type="term" value="C:cytosol"/>
    <property type="evidence" value="ECO:0007669"/>
    <property type="project" value="TreeGrafter"/>
</dbReference>
<keyword evidence="9 17" id="KW-0274">FAD</keyword>
<proteinExistence type="inferred from homology"/>
<evidence type="ECO:0000256" key="16">
    <source>
        <dbReference type="ARBA" id="ARBA00048914"/>
    </source>
</evidence>
<protein>
    <recommendedName>
        <fullName evidence="17">UDP-N-acetylenolpyruvoylglucosamine reductase</fullName>
        <ecNumber evidence="17">1.3.1.98</ecNumber>
    </recommendedName>
    <alternativeName>
        <fullName evidence="17">UDP-N-acetylmuramate dehydrogenase</fullName>
    </alternativeName>
</protein>
<keyword evidence="10 17" id="KW-0521">NADP</keyword>
<keyword evidence="8 17" id="KW-0285">Flavoprotein</keyword>
<dbReference type="NCBIfam" id="TIGR00179">
    <property type="entry name" value="murB"/>
    <property type="match status" value="1"/>
</dbReference>
<accession>S5DNV0</accession>
<comment type="catalytic activity">
    <reaction evidence="16 17">
        <text>UDP-N-acetyl-alpha-D-muramate + NADP(+) = UDP-N-acetyl-3-O-(1-carboxyvinyl)-alpha-D-glucosamine + NADPH + H(+)</text>
        <dbReference type="Rhea" id="RHEA:12248"/>
        <dbReference type="ChEBI" id="CHEBI:15378"/>
        <dbReference type="ChEBI" id="CHEBI:57783"/>
        <dbReference type="ChEBI" id="CHEBI:58349"/>
        <dbReference type="ChEBI" id="CHEBI:68483"/>
        <dbReference type="ChEBI" id="CHEBI:70757"/>
        <dbReference type="EC" id="1.3.1.98"/>
    </reaction>
</comment>
<comment type="cofactor">
    <cofactor evidence="1 17">
        <name>FAD</name>
        <dbReference type="ChEBI" id="CHEBI:57692"/>
    </cofactor>
</comment>
<evidence type="ECO:0000256" key="17">
    <source>
        <dbReference type="HAMAP-Rule" id="MF_00037"/>
    </source>
</evidence>
<evidence type="ECO:0000256" key="13">
    <source>
        <dbReference type="ARBA" id="ARBA00023002"/>
    </source>
</evidence>
<keyword evidence="6 17" id="KW-0963">Cytoplasm</keyword>
<dbReference type="GO" id="GO:0008762">
    <property type="term" value="F:UDP-N-acetylmuramate dehydrogenase activity"/>
    <property type="evidence" value="ECO:0007669"/>
    <property type="project" value="UniProtKB-UniRule"/>
</dbReference>
<dbReference type="Gene3D" id="3.30.43.10">
    <property type="entry name" value="Uridine Diphospho-n-acetylenolpyruvylglucosamine Reductase, domain 2"/>
    <property type="match status" value="1"/>
</dbReference>
<dbReference type="InterPro" id="IPR016166">
    <property type="entry name" value="FAD-bd_PCMH"/>
</dbReference>
<evidence type="ECO:0000256" key="7">
    <source>
        <dbReference type="ARBA" id="ARBA00022618"/>
    </source>
</evidence>
<dbReference type="UniPathway" id="UPA00219"/>
<evidence type="ECO:0000256" key="5">
    <source>
        <dbReference type="ARBA" id="ARBA00010485"/>
    </source>
</evidence>
<evidence type="ECO:0000256" key="6">
    <source>
        <dbReference type="ARBA" id="ARBA00022490"/>
    </source>
</evidence>
<feature type="active site" description="Proton donor" evidence="17">
    <location>
        <position position="209"/>
    </location>
</feature>
<dbReference type="InterPro" id="IPR016169">
    <property type="entry name" value="FAD-bd_PCMH_sub2"/>
</dbReference>
<dbReference type="GO" id="GO:0051301">
    <property type="term" value="P:cell division"/>
    <property type="evidence" value="ECO:0007669"/>
    <property type="project" value="UniProtKB-KW"/>
</dbReference>
<dbReference type="InterPro" id="IPR006094">
    <property type="entry name" value="Oxid_FAD_bind_N"/>
</dbReference>
<evidence type="ECO:0000256" key="4">
    <source>
        <dbReference type="ARBA" id="ARBA00004752"/>
    </source>
</evidence>
<dbReference type="GO" id="GO:0071949">
    <property type="term" value="F:FAD binding"/>
    <property type="evidence" value="ECO:0007669"/>
    <property type="project" value="InterPro"/>
</dbReference>
<comment type="similarity">
    <text evidence="5 17">Belongs to the MurB family.</text>
</comment>
<dbReference type="NCBIfam" id="NF010480">
    <property type="entry name" value="PRK13905.1"/>
    <property type="match status" value="1"/>
</dbReference>
<dbReference type="PANTHER" id="PTHR21071">
    <property type="entry name" value="UDP-N-ACETYLENOLPYRUVOYLGLUCOSAMINE REDUCTASE"/>
    <property type="match status" value="1"/>
</dbReference>
<dbReference type="GO" id="GO:0008360">
    <property type="term" value="P:regulation of cell shape"/>
    <property type="evidence" value="ECO:0007669"/>
    <property type="project" value="UniProtKB-KW"/>
</dbReference>
<dbReference type="InterPro" id="IPR036635">
    <property type="entry name" value="MurB_C_sf"/>
</dbReference>
<dbReference type="InterPro" id="IPR016167">
    <property type="entry name" value="FAD-bd_PCMH_sub1"/>
</dbReference>
<organism evidence="19">
    <name type="scientific">Candidatus Actinomarina minuta</name>
    <dbReference type="NCBI Taxonomy" id="1389454"/>
    <lineage>
        <taxon>Bacteria</taxon>
        <taxon>Bacillati</taxon>
        <taxon>Actinomycetota</taxon>
        <taxon>Actinomycetes</taxon>
        <taxon>Candidatus Actinomarinidae</taxon>
        <taxon>Candidatus Actinomarinales</taxon>
        <taxon>Candidatus Actinomarineae</taxon>
        <taxon>Candidatus Actinomarinaceae</taxon>
        <taxon>Candidatus Actinomarina</taxon>
    </lineage>
</organism>
<dbReference type="GO" id="GO:0009252">
    <property type="term" value="P:peptidoglycan biosynthetic process"/>
    <property type="evidence" value="ECO:0007669"/>
    <property type="project" value="UniProtKB-UniRule"/>
</dbReference>
<gene>
    <name evidence="17" type="primary">murB</name>
</gene>
<dbReference type="PANTHER" id="PTHR21071:SF4">
    <property type="entry name" value="UDP-N-ACETYLENOLPYRUVOYLGLUCOSAMINE REDUCTASE"/>
    <property type="match status" value="1"/>
</dbReference>
<dbReference type="InterPro" id="IPR003170">
    <property type="entry name" value="MurB"/>
</dbReference>
<evidence type="ECO:0000256" key="1">
    <source>
        <dbReference type="ARBA" id="ARBA00001974"/>
    </source>
</evidence>
<dbReference type="Gene3D" id="3.30.465.10">
    <property type="match status" value="1"/>
</dbReference>
<dbReference type="AlphaFoldDB" id="S5DNV0"/>
<evidence type="ECO:0000256" key="14">
    <source>
        <dbReference type="ARBA" id="ARBA00023306"/>
    </source>
</evidence>
<feature type="active site" evidence="17">
    <location>
        <position position="279"/>
    </location>
</feature>
<dbReference type="GO" id="GO:0071555">
    <property type="term" value="P:cell wall organization"/>
    <property type="evidence" value="ECO:0007669"/>
    <property type="project" value="UniProtKB-KW"/>
</dbReference>
<evidence type="ECO:0000256" key="2">
    <source>
        <dbReference type="ARBA" id="ARBA00003921"/>
    </source>
</evidence>
<evidence type="ECO:0000256" key="11">
    <source>
        <dbReference type="ARBA" id="ARBA00022960"/>
    </source>
</evidence>
<dbReference type="HAMAP" id="MF_00037">
    <property type="entry name" value="MurB"/>
    <property type="match status" value="1"/>
</dbReference>
<reference evidence="19" key="1">
    <citation type="journal article" date="2013" name="Sci. Rep.">
        <title>Metagenomics uncovers a new group of low GC and ultra-small marine Actinobacteria.</title>
        <authorList>
            <person name="Ghai R."/>
            <person name="Mizuno C.M."/>
            <person name="Picazo A."/>
            <person name="Camacho A."/>
            <person name="Rodriguez-Valera F."/>
        </authorList>
    </citation>
    <scope>NUCLEOTIDE SEQUENCE</scope>
</reference>
<evidence type="ECO:0000256" key="9">
    <source>
        <dbReference type="ARBA" id="ARBA00022827"/>
    </source>
</evidence>
<keyword evidence="7 17" id="KW-0132">Cell division</keyword>
<comment type="subcellular location">
    <subcellularLocation>
        <location evidence="3 17">Cytoplasm</location>
    </subcellularLocation>
</comment>
<keyword evidence="15 17" id="KW-0961">Cell wall biogenesis/degradation</keyword>
<dbReference type="EMBL" id="KC811124">
    <property type="protein sequence ID" value="AGQ19183.1"/>
    <property type="molecule type" value="Genomic_DNA"/>
</dbReference>
<evidence type="ECO:0000313" key="19">
    <source>
        <dbReference type="EMBL" id="AGQ19183.1"/>
    </source>
</evidence>
<dbReference type="PROSITE" id="PS51387">
    <property type="entry name" value="FAD_PCMH"/>
    <property type="match status" value="1"/>
</dbReference>
<dbReference type="Pfam" id="PF01565">
    <property type="entry name" value="FAD_binding_4"/>
    <property type="match status" value="1"/>
</dbReference>
<evidence type="ECO:0000256" key="10">
    <source>
        <dbReference type="ARBA" id="ARBA00022857"/>
    </source>
</evidence>
<keyword evidence="14 17" id="KW-0131">Cell cycle</keyword>
<evidence type="ECO:0000256" key="8">
    <source>
        <dbReference type="ARBA" id="ARBA00022630"/>
    </source>
</evidence>
<evidence type="ECO:0000256" key="3">
    <source>
        <dbReference type="ARBA" id="ARBA00004496"/>
    </source>
</evidence>
<dbReference type="InterPro" id="IPR036318">
    <property type="entry name" value="FAD-bd_PCMH-like_sf"/>
</dbReference>
<comment type="pathway">
    <text evidence="4 17">Cell wall biogenesis; peptidoglycan biosynthesis.</text>
</comment>
<keyword evidence="11 17" id="KW-0133">Cell shape</keyword>
<evidence type="ECO:0000259" key="18">
    <source>
        <dbReference type="PROSITE" id="PS51387"/>
    </source>
</evidence>
<dbReference type="SUPFAM" id="SSF56176">
    <property type="entry name" value="FAD-binding/transporter-associated domain-like"/>
    <property type="match status" value="1"/>
</dbReference>
<dbReference type="SUPFAM" id="SSF56194">
    <property type="entry name" value="Uridine diphospho-N-Acetylenolpyruvylglucosamine reductase, MurB, C-terminal domain"/>
    <property type="match status" value="1"/>
</dbReference>
<keyword evidence="13 17" id="KW-0560">Oxidoreductase</keyword>
<comment type="function">
    <text evidence="2 17">Cell wall formation.</text>
</comment>
<dbReference type="Gene3D" id="3.90.78.10">
    <property type="entry name" value="UDP-N-acetylenolpyruvoylglucosamine reductase, C-terminal domain"/>
    <property type="match status" value="1"/>
</dbReference>
<feature type="domain" description="FAD-binding PCMH-type" evidence="18">
    <location>
        <begin position="16"/>
        <end position="180"/>
    </location>
</feature>
<keyword evidence="12 17" id="KW-0573">Peptidoglycan synthesis</keyword>
<name>S5DNV0_9ACTN</name>
<dbReference type="Pfam" id="PF02873">
    <property type="entry name" value="MurB_C"/>
    <property type="match status" value="1"/>
</dbReference>
<evidence type="ECO:0000256" key="12">
    <source>
        <dbReference type="ARBA" id="ARBA00022984"/>
    </source>
</evidence>
<dbReference type="EC" id="1.3.1.98" evidence="17"/>
<evidence type="ECO:0000256" key="15">
    <source>
        <dbReference type="ARBA" id="ARBA00023316"/>
    </source>
</evidence>